<evidence type="ECO:0000259" key="4">
    <source>
        <dbReference type="PROSITE" id="PS50970"/>
    </source>
</evidence>
<sequence>MPHNLSNLPHQSGNIFLTDGGLETTLVFLQGFELPYFAACHLLNDAAGYQAMQDYYRRYLTIAQKYNTGFILESPTWRANPDWLKLMGYSPTAITDLNTKAIKFLIDLKDEFASSINNILISGCVGPRGDGYRPENLMTAEAAQSYHAAQINVFSQLPVDLLSAMTINYVEEAIGIVQAANSVGLPVVISFTLETNGKLPTGMSLEEAITLVDSSVAEPPIYYMINCAHPTHFLPELQNHAGKPWLDRIKGIRANASCKSHAELDEATELDSGNPTELGQENKQLKNLFKSLNVFGGCCGTDERHVLEIAKQVAIANS</sequence>
<dbReference type="PROSITE" id="PS50970">
    <property type="entry name" value="HCY"/>
    <property type="match status" value="1"/>
</dbReference>
<keyword evidence="3" id="KW-0862">Zinc</keyword>
<dbReference type="RefSeq" id="WP_150086156.1">
    <property type="nucleotide sequence ID" value="NZ_VWSF01000001.1"/>
</dbReference>
<dbReference type="InterPro" id="IPR036589">
    <property type="entry name" value="HCY_dom_sf"/>
</dbReference>
<feature type="binding site" evidence="3">
    <location>
        <position position="227"/>
    </location>
    <ligand>
        <name>Zn(2+)</name>
        <dbReference type="ChEBI" id="CHEBI:29105"/>
    </ligand>
</feature>
<feature type="binding site" evidence="3">
    <location>
        <position position="299"/>
    </location>
    <ligand>
        <name>Zn(2+)</name>
        <dbReference type="ChEBI" id="CHEBI:29105"/>
    </ligand>
</feature>
<keyword evidence="2 3" id="KW-0808">Transferase</keyword>
<keyword evidence="1 3" id="KW-0489">Methyltransferase</keyword>
<dbReference type="Gene3D" id="3.20.20.330">
    <property type="entry name" value="Homocysteine-binding-like domain"/>
    <property type="match status" value="1"/>
</dbReference>
<dbReference type="GO" id="GO:0032259">
    <property type="term" value="P:methylation"/>
    <property type="evidence" value="ECO:0007669"/>
    <property type="project" value="UniProtKB-KW"/>
</dbReference>
<reference evidence="5 6" key="1">
    <citation type="submission" date="2019-09" db="EMBL/GenBank/DDBJ databases">
        <title>Genome sequence and assembly of Adhaeribacter sp.</title>
        <authorList>
            <person name="Chhetri G."/>
        </authorList>
    </citation>
    <scope>NUCLEOTIDE SEQUENCE [LARGE SCALE GENOMIC DNA]</scope>
    <source>
        <strain evidence="5 6">DK36</strain>
    </source>
</reference>
<evidence type="ECO:0000313" key="5">
    <source>
        <dbReference type="EMBL" id="KAA5549161.1"/>
    </source>
</evidence>
<protein>
    <submittedName>
        <fullName evidence="5">Homocysteine S-methyltransferase</fullName>
    </submittedName>
</protein>
<dbReference type="InterPro" id="IPR003726">
    <property type="entry name" value="HCY_dom"/>
</dbReference>
<dbReference type="EMBL" id="VWSF01000001">
    <property type="protein sequence ID" value="KAA5549161.1"/>
    <property type="molecule type" value="Genomic_DNA"/>
</dbReference>
<comment type="cofactor">
    <cofactor evidence="3">
        <name>Zn(2+)</name>
        <dbReference type="ChEBI" id="CHEBI:29105"/>
    </cofactor>
</comment>
<organism evidence="5 6">
    <name type="scientific">Adhaeribacter rhizoryzae</name>
    <dbReference type="NCBI Taxonomy" id="2607907"/>
    <lineage>
        <taxon>Bacteria</taxon>
        <taxon>Pseudomonadati</taxon>
        <taxon>Bacteroidota</taxon>
        <taxon>Cytophagia</taxon>
        <taxon>Cytophagales</taxon>
        <taxon>Hymenobacteraceae</taxon>
        <taxon>Adhaeribacter</taxon>
    </lineage>
</organism>
<dbReference type="PANTHER" id="PTHR11103">
    <property type="entry name" value="SLR1189 PROTEIN"/>
    <property type="match status" value="1"/>
</dbReference>
<gene>
    <name evidence="5" type="ORF">F0145_00770</name>
</gene>
<keyword evidence="6" id="KW-1185">Reference proteome</keyword>
<feature type="domain" description="Hcy-binding" evidence="4">
    <location>
        <begin position="4"/>
        <end position="313"/>
    </location>
</feature>
<evidence type="ECO:0000256" key="2">
    <source>
        <dbReference type="ARBA" id="ARBA00022679"/>
    </source>
</evidence>
<feature type="binding site" evidence="3">
    <location>
        <position position="298"/>
    </location>
    <ligand>
        <name>Zn(2+)</name>
        <dbReference type="ChEBI" id="CHEBI:29105"/>
    </ligand>
</feature>
<evidence type="ECO:0000256" key="3">
    <source>
        <dbReference type="PROSITE-ProRule" id="PRU00333"/>
    </source>
</evidence>
<dbReference type="Proteomes" id="UP000323426">
    <property type="component" value="Unassembled WGS sequence"/>
</dbReference>
<proteinExistence type="predicted"/>
<dbReference type="PANTHER" id="PTHR11103:SF18">
    <property type="entry name" value="SLR1189 PROTEIN"/>
    <property type="match status" value="1"/>
</dbReference>
<keyword evidence="3" id="KW-0479">Metal-binding</keyword>
<comment type="caution">
    <text evidence="5">The sequence shown here is derived from an EMBL/GenBank/DDBJ whole genome shotgun (WGS) entry which is preliminary data.</text>
</comment>
<dbReference type="GO" id="GO:0008168">
    <property type="term" value="F:methyltransferase activity"/>
    <property type="evidence" value="ECO:0007669"/>
    <property type="project" value="UniProtKB-UniRule"/>
</dbReference>
<dbReference type="SUPFAM" id="SSF82282">
    <property type="entry name" value="Homocysteine S-methyltransferase"/>
    <property type="match status" value="1"/>
</dbReference>
<dbReference type="GO" id="GO:0046872">
    <property type="term" value="F:metal ion binding"/>
    <property type="evidence" value="ECO:0007669"/>
    <property type="project" value="UniProtKB-KW"/>
</dbReference>
<name>A0A5M6DNP2_9BACT</name>
<dbReference type="Pfam" id="PF02574">
    <property type="entry name" value="S-methyl_trans"/>
    <property type="match status" value="1"/>
</dbReference>
<evidence type="ECO:0000256" key="1">
    <source>
        <dbReference type="ARBA" id="ARBA00022603"/>
    </source>
</evidence>
<dbReference type="AlphaFoldDB" id="A0A5M6DNP2"/>
<accession>A0A5M6DNP2</accession>
<evidence type="ECO:0000313" key="6">
    <source>
        <dbReference type="Proteomes" id="UP000323426"/>
    </source>
</evidence>